<dbReference type="Proteomes" id="UP001062165">
    <property type="component" value="Chromosome"/>
</dbReference>
<evidence type="ECO:0008006" key="4">
    <source>
        <dbReference type="Google" id="ProtNLM"/>
    </source>
</evidence>
<dbReference type="InterPro" id="IPR011990">
    <property type="entry name" value="TPR-like_helical_dom_sf"/>
</dbReference>
<feature type="signal peptide" evidence="1">
    <location>
        <begin position="1"/>
        <end position="23"/>
    </location>
</feature>
<evidence type="ECO:0000313" key="2">
    <source>
        <dbReference type="EMBL" id="UXX78227.1"/>
    </source>
</evidence>
<organism evidence="2 3">
    <name type="scientific">Reichenbachiella carrageenanivorans</name>
    <dbReference type="NCBI Taxonomy" id="2979869"/>
    <lineage>
        <taxon>Bacteria</taxon>
        <taxon>Pseudomonadati</taxon>
        <taxon>Bacteroidota</taxon>
        <taxon>Cytophagia</taxon>
        <taxon>Cytophagales</taxon>
        <taxon>Reichenbachiellaceae</taxon>
        <taxon>Reichenbachiella</taxon>
    </lineage>
</organism>
<dbReference type="EMBL" id="CP106735">
    <property type="protein sequence ID" value="UXX78227.1"/>
    <property type="molecule type" value="Genomic_DNA"/>
</dbReference>
<sequence length="286" mass="32568">MNKATSTLLTLALILLTHAGVLAQTENYKQGLSAIKNNRYHDAMISFTKVVSDEKYEISGKDLSLAYAYLAIIRTAYLNKDLENADFAQISNSQGHIEQCLQEMARAIQFQDNSTKPLIAESRKTLSSISLRALEIIGDSLLTYDESEPNNTSIYLANFAVKRFGELEKIIDDNWQMYDIFGLAYFHLGDMERSMAEFDKARTQFAKLESQPISQLHLKNYILSGNYFFSEKNDHKIAYKISNEGSAYTSVLINGLGDDQMTDILRLNKIENRFRQYMTRIDESGK</sequence>
<gene>
    <name evidence="2" type="ORF">N7E81_12755</name>
</gene>
<reference evidence="2" key="1">
    <citation type="submission" date="2022-10" db="EMBL/GenBank/DDBJ databases">
        <title>Comparative genomics and taxonomic characterization of three novel marine species of genus Reichenbachiella exhibiting antioxidant and polysaccharide degradation activities.</title>
        <authorList>
            <person name="Muhammad N."/>
            <person name="Lee Y.-J."/>
            <person name="Ko J."/>
            <person name="Kim S.-G."/>
        </authorList>
    </citation>
    <scope>NUCLEOTIDE SEQUENCE</scope>
    <source>
        <strain evidence="2">Wsw4-B4</strain>
    </source>
</reference>
<evidence type="ECO:0000256" key="1">
    <source>
        <dbReference type="SAM" id="SignalP"/>
    </source>
</evidence>
<name>A0ABY6CWE4_9BACT</name>
<proteinExistence type="predicted"/>
<accession>A0ABY6CWE4</accession>
<feature type="chain" id="PRO_5047037124" description="Tetratricopeptide repeat-containing protein" evidence="1">
    <location>
        <begin position="24"/>
        <end position="286"/>
    </location>
</feature>
<protein>
    <recommendedName>
        <fullName evidence="4">Tetratricopeptide repeat-containing protein</fullName>
    </recommendedName>
</protein>
<dbReference type="SUPFAM" id="SSF48452">
    <property type="entry name" value="TPR-like"/>
    <property type="match status" value="1"/>
</dbReference>
<keyword evidence="3" id="KW-1185">Reference proteome</keyword>
<evidence type="ECO:0000313" key="3">
    <source>
        <dbReference type="Proteomes" id="UP001062165"/>
    </source>
</evidence>
<dbReference type="Gene3D" id="1.25.40.10">
    <property type="entry name" value="Tetratricopeptide repeat domain"/>
    <property type="match status" value="1"/>
</dbReference>
<dbReference type="RefSeq" id="WP_263049973.1">
    <property type="nucleotide sequence ID" value="NZ_CP106735.1"/>
</dbReference>
<keyword evidence="1" id="KW-0732">Signal</keyword>